<evidence type="ECO:0000313" key="1">
    <source>
        <dbReference type="EMBL" id="ORM52060.1"/>
    </source>
</evidence>
<dbReference type="STRING" id="472705.GCA_001743465_03715"/>
<proteinExistence type="predicted"/>
<name>A0A1X1BUI5_9GAMM</name>
<reference evidence="1 2" key="1">
    <citation type="journal article" date="2017" name="Antonie Van Leeuwenhoek">
        <title>Phylogenomic resolution of the bacterial genus Pantoea and its relationship with Erwinia and Tatumella.</title>
        <authorList>
            <person name="Palmer M."/>
            <person name="Steenkamp E.T."/>
            <person name="Coetzee M.P."/>
            <person name="Chan W.Y."/>
            <person name="van Zyl E."/>
            <person name="De Maayer P."/>
            <person name="Coutinho T.A."/>
            <person name="Blom J."/>
            <person name="Smits T.H."/>
            <person name="Duffy B."/>
            <person name="Venter S.N."/>
        </authorList>
    </citation>
    <scope>NUCLEOTIDE SEQUENCE [LARGE SCALE GENOMIC DNA]</scope>
    <source>
        <strain evidence="1 2">LMG 24534</strain>
    </source>
</reference>
<comment type="caution">
    <text evidence="1">The sequence shown here is derived from an EMBL/GenBank/DDBJ whole genome shotgun (WGS) entry which is preliminary data.</text>
</comment>
<gene>
    <name evidence="1" type="ORF">HA41_13240</name>
</gene>
<organism evidence="1 2">
    <name type="scientific">Pantoea conspicua</name>
    <dbReference type="NCBI Taxonomy" id="472705"/>
    <lineage>
        <taxon>Bacteria</taxon>
        <taxon>Pseudomonadati</taxon>
        <taxon>Pseudomonadota</taxon>
        <taxon>Gammaproteobacteria</taxon>
        <taxon>Enterobacterales</taxon>
        <taxon>Erwiniaceae</taxon>
        <taxon>Pantoea</taxon>
    </lineage>
</organism>
<dbReference type="RefSeq" id="WP_094121214.1">
    <property type="nucleotide sequence ID" value="NZ_MLFN01000038.1"/>
</dbReference>
<protein>
    <submittedName>
        <fullName evidence="1">Uncharacterized protein</fullName>
    </submittedName>
</protein>
<sequence length="101" mass="11649">MAIEELIALLIEQGEKSVWFYPTEDCNGSKLFLLLDKFGGELAWRWVNDGPERWRTQMSWLPSYSSLPANAVEFDLEQDRFMFQSIDASNGSASPRPAWCR</sequence>
<dbReference type="AlphaFoldDB" id="A0A1X1BUI5"/>
<keyword evidence="2" id="KW-1185">Reference proteome</keyword>
<accession>A0A1X1BUI5</accession>
<evidence type="ECO:0000313" key="2">
    <source>
        <dbReference type="Proteomes" id="UP000193933"/>
    </source>
</evidence>
<dbReference type="EMBL" id="MLFN01000038">
    <property type="protein sequence ID" value="ORM52060.1"/>
    <property type="molecule type" value="Genomic_DNA"/>
</dbReference>
<dbReference type="Proteomes" id="UP000193933">
    <property type="component" value="Unassembled WGS sequence"/>
</dbReference>
<dbReference type="OrthoDB" id="6538429at2"/>